<evidence type="ECO:0000313" key="2">
    <source>
        <dbReference type="EMBL" id="CAI9097861.1"/>
    </source>
</evidence>
<evidence type="ECO:0000256" key="1">
    <source>
        <dbReference type="SAM" id="SignalP"/>
    </source>
</evidence>
<accession>A0AAV1CR56</accession>
<proteinExistence type="predicted"/>
<feature type="signal peptide" evidence="1">
    <location>
        <begin position="1"/>
        <end position="21"/>
    </location>
</feature>
<keyword evidence="1" id="KW-0732">Signal</keyword>
<evidence type="ECO:0000313" key="3">
    <source>
        <dbReference type="Proteomes" id="UP001161247"/>
    </source>
</evidence>
<sequence length="121" mass="13256">MTKANIIMMATLAAAAMLSEALDAQIYKFDCVGCKSVCGGSRFGKIYCAGDHSMCYCEPECEVGQRRHQTTRSGVYWNGAFHCPDCDLTCGKNYTMATVWCDSPEGFDCHCAAPQMSDFCD</sequence>
<dbReference type="EMBL" id="OX459120">
    <property type="protein sequence ID" value="CAI9097861.1"/>
    <property type="molecule type" value="Genomic_DNA"/>
</dbReference>
<keyword evidence="3" id="KW-1185">Reference proteome</keyword>
<feature type="chain" id="PRO_5043438095" evidence="1">
    <location>
        <begin position="22"/>
        <end position="121"/>
    </location>
</feature>
<reference evidence="2" key="1">
    <citation type="submission" date="2023-03" db="EMBL/GenBank/DDBJ databases">
        <authorList>
            <person name="Julca I."/>
        </authorList>
    </citation>
    <scope>NUCLEOTIDE SEQUENCE</scope>
</reference>
<dbReference type="Proteomes" id="UP001161247">
    <property type="component" value="Chromosome 3"/>
</dbReference>
<name>A0AAV1CR56_OLDCO</name>
<gene>
    <name evidence="2" type="ORF">OLC1_LOCUS8233</name>
</gene>
<organism evidence="2 3">
    <name type="scientific">Oldenlandia corymbosa var. corymbosa</name>
    <dbReference type="NCBI Taxonomy" id="529605"/>
    <lineage>
        <taxon>Eukaryota</taxon>
        <taxon>Viridiplantae</taxon>
        <taxon>Streptophyta</taxon>
        <taxon>Embryophyta</taxon>
        <taxon>Tracheophyta</taxon>
        <taxon>Spermatophyta</taxon>
        <taxon>Magnoliopsida</taxon>
        <taxon>eudicotyledons</taxon>
        <taxon>Gunneridae</taxon>
        <taxon>Pentapetalae</taxon>
        <taxon>asterids</taxon>
        <taxon>lamiids</taxon>
        <taxon>Gentianales</taxon>
        <taxon>Rubiaceae</taxon>
        <taxon>Rubioideae</taxon>
        <taxon>Spermacoceae</taxon>
        <taxon>Hedyotis-Oldenlandia complex</taxon>
        <taxon>Oldenlandia</taxon>
    </lineage>
</organism>
<protein>
    <submittedName>
        <fullName evidence="2">OLC1v1034374C1</fullName>
    </submittedName>
</protein>
<dbReference type="AlphaFoldDB" id="A0AAV1CR56"/>